<evidence type="ECO:0000256" key="2">
    <source>
        <dbReference type="SAM" id="Phobius"/>
    </source>
</evidence>
<dbReference type="EMBL" id="ML994694">
    <property type="protein sequence ID" value="KAF2177115.1"/>
    <property type="molecule type" value="Genomic_DNA"/>
</dbReference>
<keyword evidence="2" id="KW-1133">Transmembrane helix</keyword>
<feature type="chain" id="PRO_5025359992" description="Mid2 domain-containing protein" evidence="3">
    <location>
        <begin position="22"/>
        <end position="278"/>
    </location>
</feature>
<dbReference type="OrthoDB" id="5215637at2759"/>
<dbReference type="AlphaFoldDB" id="A0A6A6DDA6"/>
<evidence type="ECO:0000256" key="1">
    <source>
        <dbReference type="SAM" id="MobiDB-lite"/>
    </source>
</evidence>
<feature type="compositionally biased region" description="Polar residues" evidence="1">
    <location>
        <begin position="172"/>
        <end position="189"/>
    </location>
</feature>
<keyword evidence="2" id="KW-0472">Membrane</keyword>
<keyword evidence="2" id="KW-0812">Transmembrane</keyword>
<dbReference type="Proteomes" id="UP000800200">
    <property type="component" value="Unassembled WGS sequence"/>
</dbReference>
<gene>
    <name evidence="4" type="ORF">K469DRAFT_697475</name>
</gene>
<feature type="signal peptide" evidence="3">
    <location>
        <begin position="1"/>
        <end position="21"/>
    </location>
</feature>
<dbReference type="CDD" id="cd12087">
    <property type="entry name" value="TM_EGFR-like"/>
    <property type="match status" value="1"/>
</dbReference>
<feature type="transmembrane region" description="Helical" evidence="2">
    <location>
        <begin position="202"/>
        <end position="224"/>
    </location>
</feature>
<organism evidence="4 5">
    <name type="scientific">Zopfia rhizophila CBS 207.26</name>
    <dbReference type="NCBI Taxonomy" id="1314779"/>
    <lineage>
        <taxon>Eukaryota</taxon>
        <taxon>Fungi</taxon>
        <taxon>Dikarya</taxon>
        <taxon>Ascomycota</taxon>
        <taxon>Pezizomycotina</taxon>
        <taxon>Dothideomycetes</taxon>
        <taxon>Dothideomycetes incertae sedis</taxon>
        <taxon>Zopfiaceae</taxon>
        <taxon>Zopfia</taxon>
    </lineage>
</organism>
<sequence length="278" mass="29786">MIISTTFAFIYGVLSINAAQAECFYPNGTNRNLNPAKGHWMPCNEAANDECQENGLCSNANGLVWREGCTDPTWESPSCLKLCTGDHKDKFGNWYNATDIVITQCEDGSLCCGGAEVARDCCKAGKGVRIKDGEVLTSMVSSLSISGAFMSSTQTPGTPTSNTASSTTSFTIPQSDSTSMPRPSAAQHTSDPEPPQTTYTPIIAGSIIGGVLALISINVVLCLLMRRRKRARELGLEVKTETTFECVARPVPHWELDGESVRPELSGIGPTAELKELP</sequence>
<accession>A0A6A6DDA6</accession>
<keyword evidence="3" id="KW-0732">Signal</keyword>
<feature type="compositionally biased region" description="Low complexity" evidence="1">
    <location>
        <begin position="155"/>
        <end position="171"/>
    </location>
</feature>
<evidence type="ECO:0000313" key="4">
    <source>
        <dbReference type="EMBL" id="KAF2177115.1"/>
    </source>
</evidence>
<evidence type="ECO:0000256" key="3">
    <source>
        <dbReference type="SAM" id="SignalP"/>
    </source>
</evidence>
<evidence type="ECO:0008006" key="6">
    <source>
        <dbReference type="Google" id="ProtNLM"/>
    </source>
</evidence>
<proteinExistence type="predicted"/>
<evidence type="ECO:0000313" key="5">
    <source>
        <dbReference type="Proteomes" id="UP000800200"/>
    </source>
</evidence>
<protein>
    <recommendedName>
        <fullName evidence="6">Mid2 domain-containing protein</fullName>
    </recommendedName>
</protein>
<keyword evidence="5" id="KW-1185">Reference proteome</keyword>
<feature type="region of interest" description="Disordered" evidence="1">
    <location>
        <begin position="151"/>
        <end position="198"/>
    </location>
</feature>
<name>A0A6A6DDA6_9PEZI</name>
<reference evidence="4" key="1">
    <citation type="journal article" date="2020" name="Stud. Mycol.">
        <title>101 Dothideomycetes genomes: a test case for predicting lifestyles and emergence of pathogens.</title>
        <authorList>
            <person name="Haridas S."/>
            <person name="Albert R."/>
            <person name="Binder M."/>
            <person name="Bloem J."/>
            <person name="Labutti K."/>
            <person name="Salamov A."/>
            <person name="Andreopoulos B."/>
            <person name="Baker S."/>
            <person name="Barry K."/>
            <person name="Bills G."/>
            <person name="Bluhm B."/>
            <person name="Cannon C."/>
            <person name="Castanera R."/>
            <person name="Culley D."/>
            <person name="Daum C."/>
            <person name="Ezra D."/>
            <person name="Gonzalez J."/>
            <person name="Henrissat B."/>
            <person name="Kuo A."/>
            <person name="Liang C."/>
            <person name="Lipzen A."/>
            <person name="Lutzoni F."/>
            <person name="Magnuson J."/>
            <person name="Mondo S."/>
            <person name="Nolan M."/>
            <person name="Ohm R."/>
            <person name="Pangilinan J."/>
            <person name="Park H.-J."/>
            <person name="Ramirez L."/>
            <person name="Alfaro M."/>
            <person name="Sun H."/>
            <person name="Tritt A."/>
            <person name="Yoshinaga Y."/>
            <person name="Zwiers L.-H."/>
            <person name="Turgeon B."/>
            <person name="Goodwin S."/>
            <person name="Spatafora J."/>
            <person name="Crous P."/>
            <person name="Grigoriev I."/>
        </authorList>
    </citation>
    <scope>NUCLEOTIDE SEQUENCE</scope>
    <source>
        <strain evidence="4">CBS 207.26</strain>
    </source>
</reference>